<organism evidence="9 10">
    <name type="scientific">Vescimonas coprocola</name>
    <dbReference type="NCBI Taxonomy" id="2714355"/>
    <lineage>
        <taxon>Bacteria</taxon>
        <taxon>Bacillati</taxon>
        <taxon>Bacillota</taxon>
        <taxon>Clostridia</taxon>
        <taxon>Eubacteriales</taxon>
        <taxon>Oscillospiraceae</taxon>
        <taxon>Vescimonas</taxon>
    </lineage>
</organism>
<keyword evidence="10" id="KW-1185">Reference proteome</keyword>
<feature type="compositionally biased region" description="Polar residues" evidence="5">
    <location>
        <begin position="2342"/>
        <end position="2354"/>
    </location>
</feature>
<proteinExistence type="predicted"/>
<feature type="chain" id="PRO_5032296054" description="Gram-positive cocci surface proteins LPxTG domain-containing protein" evidence="7">
    <location>
        <begin position="32"/>
        <end position="2388"/>
    </location>
</feature>
<evidence type="ECO:0000256" key="1">
    <source>
        <dbReference type="ARBA" id="ARBA00022512"/>
    </source>
</evidence>
<feature type="domain" description="Gram-positive cocci surface proteins LPxTG" evidence="8">
    <location>
        <begin position="2349"/>
        <end position="2388"/>
    </location>
</feature>
<evidence type="ECO:0000256" key="7">
    <source>
        <dbReference type="SAM" id="SignalP"/>
    </source>
</evidence>
<evidence type="ECO:0000313" key="9">
    <source>
        <dbReference type="EMBL" id="BCK81649.1"/>
    </source>
</evidence>
<feature type="region of interest" description="Disordered" evidence="5">
    <location>
        <begin position="2323"/>
        <end position="2354"/>
    </location>
</feature>
<dbReference type="EMBL" id="AP023418">
    <property type="protein sequence ID" value="BCK81649.1"/>
    <property type="molecule type" value="Genomic_DNA"/>
</dbReference>
<keyword evidence="2" id="KW-0964">Secreted</keyword>
<sequence length="2388" mass="257300">MKEKTHLGNRLLSVLLTFLMLLSLLPSAALAADTQQIALMAVTQNGFLIEPEYVTYHSGDTVKDVLKKSSHTFSGIDSGYITAVDGTTDNFSIHYDEDGYKLDQSADGLTAIWFTTNSSQSHGANLQKLAANMAVYNTATNGLRDYKAAQEAYDAAVKGFYAATDTTAKTLNDALFSAIDKHAKFLEGKTTPLTISATMGGEAITPGEAVFTSEFGTVVTVKNTNTVDLIPATYTFDLSDGEFRHVRGTLEVKEGTTLTAQLPAGQWIKSVGIGIDNYWKTYGEMPKQDVTAAEGTYLIPDHAYNSLYPYFEPGDGVDTTNIRVYKAGDPNGNKASSWKSKVTALTDSVESNSLKNADVVCEARLKGGTYEQYQTYTLHLIRTPSLSGLAAADSVSGLTLSPAYANTTDTYNVATSQDQVKITPTALCSGAAITVAGKSTQSGSPVTVNLADCKQDSGKKYLIPVVLTANGQSVTYTVKVQKRASTPVILNHEEGLDVKVYSQTGDYIAPTSSTGTADTYMLTLGCGYTYLATKDVYYHAEHAFPAQPGMTLTVPTPVTDDWLTGLSARTGNNAPLCDMSPTFTEGTHEYTFTVESNSSSFQLQRVRADSSYKTTLYAAYHRNTAWPDRTMEKTLTASDTSYTPIPSFMAVGGYGNTARLKVAQSKTVNGATLYQDYFINVNRTMTLESLSAKDQNDVVVPLNQGGDTTKATFTKLVYDYTADVSEKASELRLTLRPLSSYRMDADMTVTVACGDWSRSITYDKDQKPSDRQTVAVPLKAGSAAAETITVTVSHKETGSIAGTYTIKVNKQAPIETTITTTPGDATVFLTSDVTGDRILPGDKGIYTLDSGSSYTVVVTRYGYVGQKKTFTAGEANKTVQIKLEKAPDSTLKDIELPTDWPLFRKNDENNGVVDVRTPITAEDTVLMWANKLGEGYSGGAVGSPIIVGGYLYTYSGTTIMKVDKETGLVLKTGTMVGGSAFAINCATYAEGMIFIGLANGRVQAFNAETLESLWVYRDALGGQPNCPIAYADGYIYTGFWNQETKQANFACLSVTDEDATKTNEAKLPTWTYTHNGFYWAGAYVNSDFVLVTTDDGAEGYVTGRGSILSLNPKTGKLIDSLQATNVGDLRSSVCYDEETEAYYFTSKGGDLYQVKVNADGTFTKGSLRRLHLDNGADSASAPPMSTSTPVIANGRAYIGVSGTSQFTAYSGHNITVVDLSTFSIAYSVPTMGYPQTSGLLTTAYQNEDGYNYIYFIDNFTPGKLRVIRDMPGMTEVDPDYTTMETYSKNGEEHTIEMAYVLFTPDGAQAQYAICSPIVDEEGNIYFKNDSAQLMRLSSRITELEVTQQPDRTTYSKDDTFDATGLKVTAHYANGATKDVSDYLKYTTDPLRLDDTEITIGINLEQLVKDKLENLPENLKNQTAKWQQYQDKDGKAGVEWEIPTTSVTITVEESHNYGEPTWSWNNDFTASAVFTCTDDDGHTQTVPATVNDEVTTEPTCDKEGLRTYTAKVTFEGKDYIDTKTVPIPAKGHTLTAVAEVPATCETAGVKAHWKCDVCGKLFSDAEGKTETTLEKLTIPATGHAYGTPVWKWNDDFKATATFTCTNDTTHVKNVTAEVTSAVTTPAACETTGVRTYTAKVTFEGKEYTDTKTEVIPATGHAYGEPVWKWTDGFEATATFTCANNAAHVKNVTATVTNAVTTEATCESTGTRTYTAKVTFEGKEYTSSKTETIAATGHAYGAPVWKWNDDFKATATFTCTNDATHVENVTAEVTSAVTTPAACETTGVRTYTAKVTFEDKEYTSTKTEVIPATGHTLTAVAEVPATCETAGTSAHWKCDVCGKLFSDAEGKTETTLEKLTIPATGHAYGAPVWKWNDDFTASATFTCGNDDSHVKKVDATVTSEVTEGSCEVGGTRTYTAKVTFEGKEYTDTKTEPVPAKGHTLTAVEAVPATCETAGVKAHWKCEVCGKLFSDAEGKTETTLEKLAIPATGHTYGAPVWKWNDDFKATATFTCANDTTHVKNVTAEVTSAVTTPAACETTGVRTYTAKVTFEGEEYTDTKTEVIPATGHAYGEPVWKWNDDFTASATFTCGNDASHVKTVNAAVTNEVTTAATCEADGVRTYTAKVTFEGKEYTDTKTEPVPAKGHQLTAVEAVPATCETAGTSAHWKCEVCGKLFSDADGKTETTLEKLAIPATGHTYGAPVWKWNDDFTASATFTCGNDDSHVETVNAAVTNEVTTEATCEADGVRTYTAKVTFEGKEYTDTKTEVIPATSHDTELVGAKDATCTEDGYTGDEVCKVCGVTVKQGEVIPALGHDYKDGKCSRCGAEEPTTPVEPGKPQQPEKPTTPDTPATGDSSNMTALWVVLAVAGLGIIALVVLLVTKRKNKKD</sequence>
<accession>A0A810PZY2</accession>
<protein>
    <recommendedName>
        <fullName evidence="8">Gram-positive cocci surface proteins LPxTG domain-containing protein</fullName>
    </recommendedName>
</protein>
<reference evidence="9" key="1">
    <citation type="submission" date="2020-09" db="EMBL/GenBank/DDBJ databases">
        <title>New species isolated from human feces.</title>
        <authorList>
            <person name="Kitahara M."/>
            <person name="Shigeno Y."/>
            <person name="Shime M."/>
            <person name="Matsumoto Y."/>
            <person name="Nakamura S."/>
            <person name="Motooka D."/>
            <person name="Fukuoka S."/>
            <person name="Nishikawa H."/>
            <person name="Benno Y."/>
        </authorList>
    </citation>
    <scope>NUCLEOTIDE SEQUENCE</scope>
    <source>
        <strain evidence="9">MM50</strain>
    </source>
</reference>
<dbReference type="RefSeq" id="WP_213540405.1">
    <property type="nucleotide sequence ID" value="NZ_AP023418.1"/>
</dbReference>
<feature type="signal peptide" evidence="7">
    <location>
        <begin position="1"/>
        <end position="31"/>
    </location>
</feature>
<dbReference type="SUPFAM" id="SSF50998">
    <property type="entry name" value="Quinoprotein alcohol dehydrogenase-like"/>
    <property type="match status" value="1"/>
</dbReference>
<keyword evidence="1" id="KW-0134">Cell wall</keyword>
<evidence type="ECO:0000256" key="4">
    <source>
        <dbReference type="ARBA" id="ARBA00023088"/>
    </source>
</evidence>
<name>A0A810PZY2_9FIRM</name>
<dbReference type="Proteomes" id="UP000681035">
    <property type="component" value="Chromosome"/>
</dbReference>
<evidence type="ECO:0000259" key="8">
    <source>
        <dbReference type="PROSITE" id="PS50847"/>
    </source>
</evidence>
<evidence type="ECO:0000256" key="2">
    <source>
        <dbReference type="ARBA" id="ARBA00022525"/>
    </source>
</evidence>
<feature type="transmembrane region" description="Helical" evidence="6">
    <location>
        <begin position="2360"/>
        <end position="2380"/>
    </location>
</feature>
<dbReference type="KEGG" id="vcop:MM50RIKEN_14120"/>
<keyword evidence="3 7" id="KW-0732">Signal</keyword>
<dbReference type="InterPro" id="IPR011047">
    <property type="entry name" value="Quinoprotein_ADH-like_sf"/>
</dbReference>
<dbReference type="Pfam" id="PF12733">
    <property type="entry name" value="Cadherin-like"/>
    <property type="match status" value="1"/>
</dbReference>
<evidence type="ECO:0000256" key="6">
    <source>
        <dbReference type="SAM" id="Phobius"/>
    </source>
</evidence>
<keyword evidence="6" id="KW-1133">Transmembrane helix</keyword>
<keyword evidence="4" id="KW-0572">Peptidoglycan-anchor</keyword>
<evidence type="ECO:0000256" key="3">
    <source>
        <dbReference type="ARBA" id="ARBA00022729"/>
    </source>
</evidence>
<keyword evidence="6" id="KW-0472">Membrane</keyword>
<dbReference type="PROSITE" id="PS50847">
    <property type="entry name" value="GRAM_POS_ANCHORING"/>
    <property type="match status" value="1"/>
</dbReference>
<gene>
    <name evidence="9" type="ORF">MM50RIKEN_14120</name>
</gene>
<dbReference type="Gene3D" id="2.40.128.630">
    <property type="match status" value="1"/>
</dbReference>
<dbReference type="InterPro" id="IPR025883">
    <property type="entry name" value="Cadherin-like_domain"/>
</dbReference>
<dbReference type="Gene3D" id="2.60.40.3630">
    <property type="match status" value="1"/>
</dbReference>
<evidence type="ECO:0000313" key="10">
    <source>
        <dbReference type="Proteomes" id="UP000681035"/>
    </source>
</evidence>
<keyword evidence="6" id="KW-0812">Transmembrane</keyword>
<dbReference type="InterPro" id="IPR019931">
    <property type="entry name" value="LPXTG_anchor"/>
</dbReference>
<evidence type="ECO:0000256" key="5">
    <source>
        <dbReference type="SAM" id="MobiDB-lite"/>
    </source>
</evidence>